<evidence type="ECO:0000259" key="6">
    <source>
        <dbReference type="PROSITE" id="PS51036"/>
    </source>
</evidence>
<dbReference type="Gene3D" id="4.10.1110.10">
    <property type="entry name" value="AN1-like Zinc finger"/>
    <property type="match status" value="1"/>
</dbReference>
<dbReference type="SMART" id="SM00154">
    <property type="entry name" value="ZnF_AN1"/>
    <property type="match status" value="1"/>
</dbReference>
<evidence type="ECO:0000256" key="5">
    <source>
        <dbReference type="SAM" id="MobiDB-lite"/>
    </source>
</evidence>
<organism evidence="8 9">
    <name type="scientific">Acrobeloides nanus</name>
    <dbReference type="NCBI Taxonomy" id="290746"/>
    <lineage>
        <taxon>Eukaryota</taxon>
        <taxon>Metazoa</taxon>
        <taxon>Ecdysozoa</taxon>
        <taxon>Nematoda</taxon>
        <taxon>Chromadorea</taxon>
        <taxon>Rhabditida</taxon>
        <taxon>Tylenchina</taxon>
        <taxon>Cephalobomorpha</taxon>
        <taxon>Cephaloboidea</taxon>
        <taxon>Cephalobidae</taxon>
        <taxon>Acrobeloides</taxon>
    </lineage>
</organism>
<evidence type="ECO:0000256" key="4">
    <source>
        <dbReference type="PROSITE-ProRule" id="PRU00449"/>
    </source>
</evidence>
<evidence type="ECO:0000313" key="9">
    <source>
        <dbReference type="WBParaSite" id="ACRNAN_Path_1341.g5262.t1"/>
    </source>
</evidence>
<dbReference type="InterPro" id="IPR000058">
    <property type="entry name" value="Znf_AN1"/>
</dbReference>
<proteinExistence type="predicted"/>
<dbReference type="SUPFAM" id="SSF118310">
    <property type="entry name" value="AN1-like Zinc finger"/>
    <property type="match status" value="1"/>
</dbReference>
<dbReference type="InterPro" id="IPR050652">
    <property type="entry name" value="AN1_A20_ZnFinger"/>
</dbReference>
<accession>A0A914BZ53</accession>
<sequence>MENQQQAEQNLCRAGCGFYGSPATEGLCSKCFKDSIKRKQDPPPARHSPNASSSSASTSDNMTAMVANLREVCAHANNADLAAQLESAAQTVLQNAQLSSDTSAGISPASSTASFDVSDCSSVIEASGSTTPVKKPNRCQMCKKRVGLTGFTCRCGGLYCGEHRYDNAHNCSFDYKTMEREKIQRENPIVVSEKIQRI</sequence>
<keyword evidence="1" id="KW-0479">Metal-binding</keyword>
<dbReference type="FunFam" id="4.10.1110.10:FF:000001">
    <property type="entry name" value="Zinc finger AN1-type containing 6"/>
    <property type="match status" value="1"/>
</dbReference>
<feature type="domain" description="AN1-type" evidence="7">
    <location>
        <begin position="133"/>
        <end position="179"/>
    </location>
</feature>
<evidence type="ECO:0000256" key="1">
    <source>
        <dbReference type="ARBA" id="ARBA00022723"/>
    </source>
</evidence>
<dbReference type="PROSITE" id="PS51036">
    <property type="entry name" value="ZF_A20"/>
    <property type="match status" value="1"/>
</dbReference>
<feature type="domain" description="A20-type" evidence="6">
    <location>
        <begin position="6"/>
        <end position="40"/>
    </location>
</feature>
<dbReference type="AlphaFoldDB" id="A0A914BZ53"/>
<dbReference type="Pfam" id="PF01754">
    <property type="entry name" value="zf-A20"/>
    <property type="match status" value="1"/>
</dbReference>
<dbReference type="Proteomes" id="UP000887540">
    <property type="component" value="Unplaced"/>
</dbReference>
<keyword evidence="8" id="KW-1185">Reference proteome</keyword>
<dbReference type="InterPro" id="IPR035896">
    <property type="entry name" value="AN1-like_Znf"/>
</dbReference>
<dbReference type="GO" id="GO:0008270">
    <property type="term" value="F:zinc ion binding"/>
    <property type="evidence" value="ECO:0007669"/>
    <property type="project" value="UniProtKB-KW"/>
</dbReference>
<evidence type="ECO:0000259" key="7">
    <source>
        <dbReference type="PROSITE" id="PS51039"/>
    </source>
</evidence>
<dbReference type="SMART" id="SM00259">
    <property type="entry name" value="ZnF_A20"/>
    <property type="match status" value="1"/>
</dbReference>
<dbReference type="WBParaSite" id="ACRNAN_Path_1341.g5262.t1">
    <property type="protein sequence ID" value="ACRNAN_Path_1341.g5262.t1"/>
    <property type="gene ID" value="ACRNAN_Path_1341.g5262"/>
</dbReference>
<protein>
    <submittedName>
        <fullName evidence="9">Uncharacterized protein</fullName>
    </submittedName>
</protein>
<dbReference type="Pfam" id="PF01428">
    <property type="entry name" value="zf-AN1"/>
    <property type="match status" value="1"/>
</dbReference>
<feature type="compositionally biased region" description="Low complexity" evidence="5">
    <location>
        <begin position="47"/>
        <end position="59"/>
    </location>
</feature>
<dbReference type="InterPro" id="IPR002653">
    <property type="entry name" value="Znf_A20"/>
</dbReference>
<dbReference type="GO" id="GO:0003677">
    <property type="term" value="F:DNA binding"/>
    <property type="evidence" value="ECO:0007669"/>
    <property type="project" value="InterPro"/>
</dbReference>
<keyword evidence="2 4" id="KW-0863">Zinc-finger</keyword>
<evidence type="ECO:0000256" key="3">
    <source>
        <dbReference type="ARBA" id="ARBA00022833"/>
    </source>
</evidence>
<evidence type="ECO:0000313" key="8">
    <source>
        <dbReference type="Proteomes" id="UP000887540"/>
    </source>
</evidence>
<dbReference type="Gene3D" id="1.20.5.4770">
    <property type="match status" value="1"/>
</dbReference>
<dbReference type="PANTHER" id="PTHR10634">
    <property type="entry name" value="AN1-TYPE ZINC FINGER PROTEIN"/>
    <property type="match status" value="1"/>
</dbReference>
<dbReference type="PANTHER" id="PTHR10634:SF149">
    <property type="entry name" value="AN1-TYPE DOMAIN-CONTAINING PROTEIN-RELATED"/>
    <property type="match status" value="1"/>
</dbReference>
<dbReference type="PROSITE" id="PS51039">
    <property type="entry name" value="ZF_AN1"/>
    <property type="match status" value="1"/>
</dbReference>
<name>A0A914BZ53_9BILA</name>
<feature type="region of interest" description="Disordered" evidence="5">
    <location>
        <begin position="38"/>
        <end position="60"/>
    </location>
</feature>
<keyword evidence="3" id="KW-0862">Zinc</keyword>
<dbReference type="SUPFAM" id="SSF57716">
    <property type="entry name" value="Glucocorticoid receptor-like (DNA-binding domain)"/>
    <property type="match status" value="1"/>
</dbReference>
<reference evidence="9" key="1">
    <citation type="submission" date="2022-11" db="UniProtKB">
        <authorList>
            <consortium name="WormBaseParasite"/>
        </authorList>
    </citation>
    <scope>IDENTIFICATION</scope>
</reference>
<evidence type="ECO:0000256" key="2">
    <source>
        <dbReference type="ARBA" id="ARBA00022771"/>
    </source>
</evidence>